<keyword evidence="2" id="KW-1185">Reference proteome</keyword>
<organism evidence="1 2">
    <name type="scientific">Geochorda subterranea</name>
    <dbReference type="NCBI Taxonomy" id="3109564"/>
    <lineage>
        <taxon>Bacteria</taxon>
        <taxon>Bacillati</taxon>
        <taxon>Bacillota</taxon>
        <taxon>Limnochordia</taxon>
        <taxon>Limnochordales</taxon>
        <taxon>Geochordaceae</taxon>
        <taxon>Geochorda</taxon>
    </lineage>
</organism>
<sequence length="125" mass="14081">MGAERRRFRVEHPAFVFWPGSGRAFVQIVLTARVPVPREDLQRLIEGPGLAPVVMATPEEIRQHQSEWAAQNFGNLVRVDVPVRQEDGHWVSAVPITLRAHPAVTLHLVDVEGHWIETALSWVGQ</sequence>
<reference evidence="2" key="1">
    <citation type="submission" date="2023-12" db="EMBL/GenBank/DDBJ databases">
        <title>Novel isolates from deep terrestrial aquifers shed light on the physiology and ecology of the class Limnochordia.</title>
        <authorList>
            <person name="Karnachuk O.V."/>
            <person name="Lukina A.P."/>
            <person name="Avakyan M.R."/>
            <person name="Kadnikov V."/>
            <person name="Begmatov S."/>
            <person name="Beletsky A.V."/>
            <person name="Mardanov A.V."/>
            <person name="Ravin N.V."/>
        </authorList>
    </citation>
    <scope>NUCLEOTIDE SEQUENCE [LARGE SCALE GENOMIC DNA]</scope>
    <source>
        <strain evidence="2">LN</strain>
    </source>
</reference>
<gene>
    <name evidence="1" type="ORF">VLY81_10265</name>
</gene>
<dbReference type="Proteomes" id="UP001333102">
    <property type="component" value="Chromosome"/>
</dbReference>
<dbReference type="RefSeq" id="WP_324668072.1">
    <property type="nucleotide sequence ID" value="NZ_CP141614.1"/>
</dbReference>
<evidence type="ECO:0000313" key="1">
    <source>
        <dbReference type="EMBL" id="WRP13816.1"/>
    </source>
</evidence>
<proteinExistence type="predicted"/>
<protein>
    <submittedName>
        <fullName evidence="1">Uncharacterized protein</fullName>
    </submittedName>
</protein>
<name>A0ABZ1BN08_9FIRM</name>
<dbReference type="EMBL" id="CP141614">
    <property type="protein sequence ID" value="WRP13816.1"/>
    <property type="molecule type" value="Genomic_DNA"/>
</dbReference>
<evidence type="ECO:0000313" key="2">
    <source>
        <dbReference type="Proteomes" id="UP001333102"/>
    </source>
</evidence>
<accession>A0ABZ1BN08</accession>